<gene>
    <name evidence="5" type="ORF">FALBO_12653</name>
</gene>
<evidence type="ECO:0000313" key="6">
    <source>
        <dbReference type="Proteomes" id="UP000554235"/>
    </source>
</evidence>
<dbReference type="InterPro" id="IPR027417">
    <property type="entry name" value="P-loop_NTPase"/>
</dbReference>
<keyword evidence="6" id="KW-1185">Reference proteome</keyword>
<dbReference type="InterPro" id="IPR007111">
    <property type="entry name" value="NACHT_NTPase"/>
</dbReference>
<dbReference type="PROSITE" id="PS50082">
    <property type="entry name" value="WD_REPEATS_2"/>
    <property type="match status" value="1"/>
</dbReference>
<dbReference type="InterPro" id="IPR015943">
    <property type="entry name" value="WD40/YVTN_repeat-like_dom_sf"/>
</dbReference>
<feature type="domain" description="NACHT" evidence="4">
    <location>
        <begin position="184"/>
        <end position="332"/>
    </location>
</feature>
<dbReference type="Pfam" id="PF00400">
    <property type="entry name" value="WD40"/>
    <property type="match status" value="1"/>
</dbReference>
<keyword evidence="1" id="KW-0677">Repeat</keyword>
<protein>
    <submittedName>
        <fullName evidence="5">Vegetative incompatibility het-e-1</fullName>
    </submittedName>
</protein>
<keyword evidence="3" id="KW-0175">Coiled coil</keyword>
<sequence>MAEALGVASSVIAYSREVKNAKADIERLRKEVTDFQATAEQVRDLVKGPRGQELEASRQLDSAIQDGWSTLDELAQDLEPSTGRKAMSRFGIRALKWPFESKDIERTIQNLARCRGNILLALSVDQTAILQKVDHNIVLDRLPIAEGASFDSHAEEHNPTCLPDTRVDLLEGVSRWIADPNSKTIYWLNGMAGTGKSTISRTVAQSRSKQGDLGASFFFRRGETDRGNLAKVVSTLACQLARNVPGVASVIKKALDADPAIVGKAIGEQFDKLVQGPLSEVGKAPTIPSSVVIVIDALDECERDADVRLLINVLSKIKLLQPRLRVFLTSRPELPIRLGFSEVHGTYQDLILHKIPRHIVEHDISAFLTNEFREIRESYNLTVGDERKLPSDWPGQQTLQDLTKMAVPLFIFAATVCRFISNRKRGNPQKQLREVLDQRNRSHRSQLDLTYGPVLRSQITDVSDDDREEIVQDFRGIVGSIITLADPLSVTALSQLLGVSPEVVDDRLDALHSVLSIPPTRTLPVRLLHLSFRDYLVGPAQKEMSEFWVDEKLAHRNLAAHCLRLMRGALRENICGLSFPVDWLENRGESRLLNFLADAVRFLQSNFSVINDAPLQIYSSALVFAPKRSLIRTSFENSVPGWLTTWPRVKEDWDACLLALEGHSSWVNSVVFSHDSTMVASASYDKTQRGQLGGVLARLDDGGIGL</sequence>
<dbReference type="PROSITE" id="PS50837">
    <property type="entry name" value="NACHT"/>
    <property type="match status" value="1"/>
</dbReference>
<feature type="repeat" description="WD" evidence="2">
    <location>
        <begin position="660"/>
        <end position="687"/>
    </location>
</feature>
<evidence type="ECO:0000256" key="3">
    <source>
        <dbReference type="SAM" id="Coils"/>
    </source>
</evidence>
<reference evidence="5 6" key="1">
    <citation type="submission" date="2020-01" db="EMBL/GenBank/DDBJ databases">
        <title>Identification and distribution of gene clusters putatively required for synthesis of sphingolipid metabolism inhibitors in phylogenetically diverse species of the filamentous fungus Fusarium.</title>
        <authorList>
            <person name="Kim H.-S."/>
            <person name="Busman M."/>
            <person name="Brown D.W."/>
            <person name="Divon H."/>
            <person name="Uhlig S."/>
            <person name="Proctor R.H."/>
        </authorList>
    </citation>
    <scope>NUCLEOTIDE SEQUENCE [LARGE SCALE GENOMIC DNA]</scope>
    <source>
        <strain evidence="5 6">NRRL 20459</strain>
    </source>
</reference>
<evidence type="ECO:0000256" key="2">
    <source>
        <dbReference type="PROSITE-ProRule" id="PRU00221"/>
    </source>
</evidence>
<dbReference type="InterPro" id="IPR056884">
    <property type="entry name" value="NPHP3-like_N"/>
</dbReference>
<dbReference type="SUPFAM" id="SSF50978">
    <property type="entry name" value="WD40 repeat-like"/>
    <property type="match status" value="1"/>
</dbReference>
<dbReference type="OrthoDB" id="538223at2759"/>
<dbReference type="PANTHER" id="PTHR10039">
    <property type="entry name" value="AMELOGENIN"/>
    <property type="match status" value="1"/>
</dbReference>
<evidence type="ECO:0000259" key="4">
    <source>
        <dbReference type="PROSITE" id="PS50837"/>
    </source>
</evidence>
<dbReference type="AlphaFoldDB" id="A0A8H4L3L3"/>
<feature type="coiled-coil region" evidence="3">
    <location>
        <begin position="11"/>
        <end position="45"/>
    </location>
</feature>
<dbReference type="EMBL" id="JAADYS010001914">
    <property type="protein sequence ID" value="KAF4460558.1"/>
    <property type="molecule type" value="Genomic_DNA"/>
</dbReference>
<comment type="caution">
    <text evidence="5">The sequence shown here is derived from an EMBL/GenBank/DDBJ whole genome shotgun (WGS) entry which is preliminary data.</text>
</comment>
<proteinExistence type="predicted"/>
<dbReference type="Proteomes" id="UP000554235">
    <property type="component" value="Unassembled WGS sequence"/>
</dbReference>
<dbReference type="Gene3D" id="3.40.50.300">
    <property type="entry name" value="P-loop containing nucleotide triphosphate hydrolases"/>
    <property type="match status" value="1"/>
</dbReference>
<evidence type="ECO:0000256" key="1">
    <source>
        <dbReference type="ARBA" id="ARBA00022737"/>
    </source>
</evidence>
<dbReference type="Gene3D" id="2.130.10.10">
    <property type="entry name" value="YVTN repeat-like/Quinoprotein amine dehydrogenase"/>
    <property type="match status" value="1"/>
</dbReference>
<dbReference type="InterPro" id="IPR001680">
    <property type="entry name" value="WD40_rpt"/>
</dbReference>
<name>A0A8H4L3L3_9HYPO</name>
<dbReference type="SUPFAM" id="SSF52540">
    <property type="entry name" value="P-loop containing nucleoside triphosphate hydrolases"/>
    <property type="match status" value="1"/>
</dbReference>
<keyword evidence="2" id="KW-0853">WD repeat</keyword>
<organism evidence="5 6">
    <name type="scientific">Fusarium albosuccineum</name>
    <dbReference type="NCBI Taxonomy" id="1237068"/>
    <lineage>
        <taxon>Eukaryota</taxon>
        <taxon>Fungi</taxon>
        <taxon>Dikarya</taxon>
        <taxon>Ascomycota</taxon>
        <taxon>Pezizomycotina</taxon>
        <taxon>Sordariomycetes</taxon>
        <taxon>Hypocreomycetidae</taxon>
        <taxon>Hypocreales</taxon>
        <taxon>Nectriaceae</taxon>
        <taxon>Fusarium</taxon>
        <taxon>Fusarium decemcellulare species complex</taxon>
    </lineage>
</organism>
<dbReference type="InterPro" id="IPR036322">
    <property type="entry name" value="WD40_repeat_dom_sf"/>
</dbReference>
<accession>A0A8H4L3L3</accession>
<dbReference type="PANTHER" id="PTHR10039:SF16">
    <property type="entry name" value="GPI INOSITOL-DEACYLASE"/>
    <property type="match status" value="1"/>
</dbReference>
<dbReference type="Pfam" id="PF24883">
    <property type="entry name" value="NPHP3_N"/>
    <property type="match status" value="1"/>
</dbReference>
<evidence type="ECO:0000313" key="5">
    <source>
        <dbReference type="EMBL" id="KAF4460558.1"/>
    </source>
</evidence>